<keyword evidence="4 13" id="KW-0812">Transmembrane</keyword>
<reference evidence="14" key="1">
    <citation type="journal article" date="2020" name="Stud. Mycol.">
        <title>101 Dothideomycetes genomes: a test case for predicting lifestyles and emergence of pathogens.</title>
        <authorList>
            <person name="Haridas S."/>
            <person name="Albert R."/>
            <person name="Binder M."/>
            <person name="Bloem J."/>
            <person name="Labutti K."/>
            <person name="Salamov A."/>
            <person name="Andreopoulos B."/>
            <person name="Baker S."/>
            <person name="Barry K."/>
            <person name="Bills G."/>
            <person name="Bluhm B."/>
            <person name="Cannon C."/>
            <person name="Castanera R."/>
            <person name="Culley D."/>
            <person name="Daum C."/>
            <person name="Ezra D."/>
            <person name="Gonzalez J."/>
            <person name="Henrissat B."/>
            <person name="Kuo A."/>
            <person name="Liang C."/>
            <person name="Lipzen A."/>
            <person name="Lutzoni F."/>
            <person name="Magnuson J."/>
            <person name="Mondo S."/>
            <person name="Nolan M."/>
            <person name="Ohm R."/>
            <person name="Pangilinan J."/>
            <person name="Park H.-J."/>
            <person name="Ramirez L."/>
            <person name="Alfaro M."/>
            <person name="Sun H."/>
            <person name="Tritt A."/>
            <person name="Yoshinaga Y."/>
            <person name="Zwiers L.-H."/>
            <person name="Turgeon B."/>
            <person name="Goodwin S."/>
            <person name="Spatafora J."/>
            <person name="Crous P."/>
            <person name="Grigoriev I."/>
        </authorList>
    </citation>
    <scope>NUCLEOTIDE SEQUENCE</scope>
    <source>
        <strain evidence="14">Tuck. ex Michener</strain>
    </source>
</reference>
<protein>
    <recommendedName>
        <fullName evidence="10">O-acyltransferase</fullName>
    </recommendedName>
</protein>
<dbReference type="AlphaFoldDB" id="A0A6A6H028"/>
<feature type="compositionally biased region" description="Basic and acidic residues" evidence="12">
    <location>
        <begin position="109"/>
        <end position="124"/>
    </location>
</feature>
<evidence type="ECO:0000256" key="5">
    <source>
        <dbReference type="ARBA" id="ARBA00022824"/>
    </source>
</evidence>
<dbReference type="GO" id="GO:0005789">
    <property type="term" value="C:endoplasmic reticulum membrane"/>
    <property type="evidence" value="ECO:0007669"/>
    <property type="project" value="UniProtKB-SubCell"/>
</dbReference>
<dbReference type="OrthoDB" id="10039049at2759"/>
<feature type="transmembrane region" description="Helical" evidence="13">
    <location>
        <begin position="197"/>
        <end position="220"/>
    </location>
</feature>
<evidence type="ECO:0000256" key="4">
    <source>
        <dbReference type="ARBA" id="ARBA00022692"/>
    </source>
</evidence>
<dbReference type="InterPro" id="IPR004299">
    <property type="entry name" value="MBOAT_fam"/>
</dbReference>
<comment type="subcellular location">
    <subcellularLocation>
        <location evidence="1 10">Endoplasmic reticulum membrane</location>
        <topology evidence="1 10">Multi-pass membrane protein</topology>
    </subcellularLocation>
</comment>
<keyword evidence="7 10" id="KW-0472">Membrane</keyword>
<feature type="transmembrane region" description="Helical" evidence="13">
    <location>
        <begin position="277"/>
        <end position="294"/>
    </location>
</feature>
<feature type="region of interest" description="Disordered" evidence="12">
    <location>
        <begin position="347"/>
        <end position="392"/>
    </location>
</feature>
<keyword evidence="6 13" id="KW-1133">Transmembrane helix</keyword>
<proteinExistence type="inferred from homology"/>
<keyword evidence="5 10" id="KW-0256">Endoplasmic reticulum</keyword>
<evidence type="ECO:0000256" key="1">
    <source>
        <dbReference type="ARBA" id="ARBA00004477"/>
    </source>
</evidence>
<keyword evidence="15" id="KW-1185">Reference proteome</keyword>
<evidence type="ECO:0000256" key="10">
    <source>
        <dbReference type="PIRNR" id="PIRNR000439"/>
    </source>
</evidence>
<dbReference type="Proteomes" id="UP000800092">
    <property type="component" value="Unassembled WGS sequence"/>
</dbReference>
<evidence type="ECO:0000256" key="7">
    <source>
        <dbReference type="ARBA" id="ARBA00023136"/>
    </source>
</evidence>
<evidence type="ECO:0000256" key="2">
    <source>
        <dbReference type="ARBA" id="ARBA00009010"/>
    </source>
</evidence>
<feature type="compositionally biased region" description="Polar residues" evidence="12">
    <location>
        <begin position="368"/>
        <end position="378"/>
    </location>
</feature>
<dbReference type="GO" id="GO:0034737">
    <property type="term" value="F:ergosterol O-acyltransferase activity"/>
    <property type="evidence" value="ECO:0007669"/>
    <property type="project" value="TreeGrafter"/>
</dbReference>
<feature type="region of interest" description="Disordered" evidence="12">
    <location>
        <begin position="43"/>
        <end position="76"/>
    </location>
</feature>
<name>A0A6A6H028_VIRVR</name>
<dbReference type="InterPro" id="IPR014371">
    <property type="entry name" value="Oat_ACAT_DAG_ARE"/>
</dbReference>
<feature type="compositionally biased region" description="Low complexity" evidence="12">
    <location>
        <begin position="97"/>
        <end position="108"/>
    </location>
</feature>
<evidence type="ECO:0000313" key="14">
    <source>
        <dbReference type="EMBL" id="KAF2230923.1"/>
    </source>
</evidence>
<sequence length="689" mass="77980">MEELSQAQRPSLHANDTLDRAPRLAGQISRDGIANLDIDKANGNISLDVPIGTTPDAGSSNPSAAESIVSDDEDYDTMKIDPDVLVRAAKGIPGRQASASSSSSASAAGDEKQQQNGDARKTEKSSSLQVRLEKTGRRGRYKLTADDPQIRDIIRRGLEREAALDSRKQRSRLRDIIFTRQFTTFDRQNPATADSPFFGFFTLFWLCLIGMLVRVAMYNWKMYGSVVGKQDMVKMMFDRDVLVLGLTDGALCGATAVGLGLQKLILKGYLDWNRSGWIIQNIWQAVYLAAAIGFTQYREWPWTHTIFVVLHSMVFLMKQHSYAFYNGYLSSLFKRRNALEEKLDQLEDMEPDSAASPPVSPTLRKQDTSMTTSSSVDQKTNDVHRRRRSSGHHFFSEKSEVASVAAALESGRSLDLNQMHAFKEIIKAEIDSLSEELKGKATSEANAYPKNLTLSNFADWTCLPTLVYELEYPRQDKINWWYVVEKTAATFGCIGVMMVISQAYLYPPMAETVRMKEAGVTIHQRMEEFPWILGDMLFPLLLEQLLTWYVIWECVLNVLAELTCFADRGFYGAWWNSVSWDEYARDWNRPVHNFLLRHVYRSSISAFHVSKGTATFITFFISACVHELVMACLFRKVRGYLFTMQLLQVPLVSLSRTKLLKGRVILGNVIFWIGLFVGPSFLTSLYLIL</sequence>
<feature type="transmembrane region" description="Helical" evidence="13">
    <location>
        <begin position="488"/>
        <end position="506"/>
    </location>
</feature>
<gene>
    <name evidence="14" type="ORF">EV356DRAFT_508052</name>
</gene>
<comment type="similarity">
    <text evidence="2 10">Belongs to the membrane-bound acyltransferase family. Sterol o-acyltransferase subfamily.</text>
</comment>
<dbReference type="PIRSF" id="PIRSF000439">
    <property type="entry name" value="Oat_ACAT_DAG_ARE"/>
    <property type="match status" value="1"/>
</dbReference>
<evidence type="ECO:0000313" key="15">
    <source>
        <dbReference type="Proteomes" id="UP000800092"/>
    </source>
</evidence>
<feature type="region of interest" description="Disordered" evidence="12">
    <location>
        <begin position="1"/>
        <end position="23"/>
    </location>
</feature>
<dbReference type="PANTHER" id="PTHR10408:SF23">
    <property type="entry name" value="STEROL O-ACYLTRANSFERASE 1-RELATED"/>
    <property type="match status" value="1"/>
</dbReference>
<feature type="transmembrane region" description="Helical" evidence="13">
    <location>
        <begin position="664"/>
        <end position="688"/>
    </location>
</feature>
<keyword evidence="8 10" id="KW-0012">Acyltransferase</keyword>
<evidence type="ECO:0000256" key="3">
    <source>
        <dbReference type="ARBA" id="ARBA00022679"/>
    </source>
</evidence>
<dbReference type="EMBL" id="ML991834">
    <property type="protein sequence ID" value="KAF2230923.1"/>
    <property type="molecule type" value="Genomic_DNA"/>
</dbReference>
<feature type="active site" evidence="11">
    <location>
        <position position="626"/>
    </location>
</feature>
<organism evidence="14 15">
    <name type="scientific">Viridothelium virens</name>
    <name type="common">Speckled blister lichen</name>
    <name type="synonym">Trypethelium virens</name>
    <dbReference type="NCBI Taxonomy" id="1048519"/>
    <lineage>
        <taxon>Eukaryota</taxon>
        <taxon>Fungi</taxon>
        <taxon>Dikarya</taxon>
        <taxon>Ascomycota</taxon>
        <taxon>Pezizomycotina</taxon>
        <taxon>Dothideomycetes</taxon>
        <taxon>Dothideomycetes incertae sedis</taxon>
        <taxon>Trypetheliales</taxon>
        <taxon>Trypetheliaceae</taxon>
        <taxon>Viridothelium</taxon>
    </lineage>
</organism>
<feature type="transmembrane region" description="Helical" evidence="13">
    <location>
        <begin position="241"/>
        <end position="265"/>
    </location>
</feature>
<evidence type="ECO:0000256" key="13">
    <source>
        <dbReference type="SAM" id="Phobius"/>
    </source>
</evidence>
<evidence type="ECO:0000256" key="12">
    <source>
        <dbReference type="SAM" id="MobiDB-lite"/>
    </source>
</evidence>
<feature type="transmembrane region" description="Helical" evidence="13">
    <location>
        <begin position="614"/>
        <end position="634"/>
    </location>
</feature>
<feature type="region of interest" description="Disordered" evidence="12">
    <location>
        <begin position="92"/>
        <end position="131"/>
    </location>
</feature>
<comment type="function">
    <text evidence="9">Sterol O-acyltransferase that catalyzes the formation of stery esters.</text>
</comment>
<dbReference type="PANTHER" id="PTHR10408">
    <property type="entry name" value="STEROL O-ACYLTRANSFERASE"/>
    <property type="match status" value="1"/>
</dbReference>
<evidence type="ECO:0000256" key="6">
    <source>
        <dbReference type="ARBA" id="ARBA00022989"/>
    </source>
</evidence>
<accession>A0A6A6H028</accession>
<evidence type="ECO:0000256" key="9">
    <source>
        <dbReference type="ARBA" id="ARBA00023568"/>
    </source>
</evidence>
<keyword evidence="3 10" id="KW-0808">Transferase</keyword>
<dbReference type="Pfam" id="PF03062">
    <property type="entry name" value="MBOAT"/>
    <property type="match status" value="1"/>
</dbReference>
<evidence type="ECO:0000256" key="8">
    <source>
        <dbReference type="ARBA" id="ARBA00023315"/>
    </source>
</evidence>
<dbReference type="GO" id="GO:0008204">
    <property type="term" value="P:ergosterol metabolic process"/>
    <property type="evidence" value="ECO:0007669"/>
    <property type="project" value="TreeGrafter"/>
</dbReference>
<evidence type="ECO:0000256" key="11">
    <source>
        <dbReference type="PIRSR" id="PIRSR000439-1"/>
    </source>
</evidence>